<name>W2IV97_PHYNI</name>
<dbReference type="Gene3D" id="3.30.200.20">
    <property type="entry name" value="Phosphorylase Kinase, domain 1"/>
    <property type="match status" value="1"/>
</dbReference>
<organism evidence="2">
    <name type="scientific">Phytophthora nicotianae</name>
    <name type="common">Potato buckeye rot agent</name>
    <name type="synonym">Phytophthora parasitica</name>
    <dbReference type="NCBI Taxonomy" id="4792"/>
    <lineage>
        <taxon>Eukaryota</taxon>
        <taxon>Sar</taxon>
        <taxon>Stramenopiles</taxon>
        <taxon>Oomycota</taxon>
        <taxon>Peronosporomycetes</taxon>
        <taxon>Peronosporales</taxon>
        <taxon>Peronosporaceae</taxon>
        <taxon>Phytophthora</taxon>
    </lineage>
</organism>
<dbReference type="GO" id="GO:0005524">
    <property type="term" value="F:ATP binding"/>
    <property type="evidence" value="ECO:0007669"/>
    <property type="project" value="InterPro"/>
</dbReference>
<dbReference type="PROSITE" id="PS50011">
    <property type="entry name" value="PROTEIN_KINASE_DOM"/>
    <property type="match status" value="1"/>
</dbReference>
<evidence type="ECO:0000259" key="1">
    <source>
        <dbReference type="PROSITE" id="PS50011"/>
    </source>
</evidence>
<feature type="non-terminal residue" evidence="2">
    <location>
        <position position="74"/>
    </location>
</feature>
<dbReference type="AlphaFoldDB" id="W2IV97"/>
<accession>W2IV97</accession>
<evidence type="ECO:0000313" key="2">
    <source>
        <dbReference type="EMBL" id="ETL38065.1"/>
    </source>
</evidence>
<dbReference type="EMBL" id="KI673416">
    <property type="protein sequence ID" value="ETL38065.1"/>
    <property type="molecule type" value="Genomic_DNA"/>
</dbReference>
<proteinExistence type="predicted"/>
<feature type="domain" description="Protein kinase" evidence="1">
    <location>
        <begin position="16"/>
        <end position="74"/>
    </location>
</feature>
<protein>
    <recommendedName>
        <fullName evidence="1">Protein kinase domain-containing protein</fullName>
    </recommendedName>
</protein>
<dbReference type="InterPro" id="IPR011009">
    <property type="entry name" value="Kinase-like_dom_sf"/>
</dbReference>
<dbReference type="InterPro" id="IPR001245">
    <property type="entry name" value="Ser-Thr/Tyr_kinase_cat_dom"/>
</dbReference>
<gene>
    <name evidence="2" type="ORF">L916_10322</name>
</gene>
<sequence length="74" mass="8372">MEGRTIIATRVPRDQVVVQGLICRGGFGEIFRGTYNRESVAIKMLFPEMRNDLKKVNDFLSEAKLMAGLVHPHI</sequence>
<dbReference type="GO" id="GO:0004672">
    <property type="term" value="F:protein kinase activity"/>
    <property type="evidence" value="ECO:0007669"/>
    <property type="project" value="InterPro"/>
</dbReference>
<dbReference type="SUPFAM" id="SSF56112">
    <property type="entry name" value="Protein kinase-like (PK-like)"/>
    <property type="match status" value="1"/>
</dbReference>
<dbReference type="Proteomes" id="UP000053864">
    <property type="component" value="Unassembled WGS sequence"/>
</dbReference>
<dbReference type="Pfam" id="PF07714">
    <property type="entry name" value="PK_Tyr_Ser-Thr"/>
    <property type="match status" value="1"/>
</dbReference>
<dbReference type="InterPro" id="IPR000719">
    <property type="entry name" value="Prot_kinase_dom"/>
</dbReference>
<reference evidence="2" key="1">
    <citation type="submission" date="2013-11" db="EMBL/GenBank/DDBJ databases">
        <title>The Genome Sequence of Phytophthora parasitica CJ05E6.</title>
        <authorList>
            <consortium name="The Broad Institute Genomics Platform"/>
            <person name="Russ C."/>
            <person name="Tyler B."/>
            <person name="Panabieres F."/>
            <person name="Shan W."/>
            <person name="Tripathy S."/>
            <person name="Grunwald N."/>
            <person name="Machado M."/>
            <person name="Johnson C.S."/>
            <person name="Arredondo F."/>
            <person name="Hong C."/>
            <person name="Coffey M."/>
            <person name="Young S.K."/>
            <person name="Zeng Q."/>
            <person name="Gargeya S."/>
            <person name="Fitzgerald M."/>
            <person name="Abouelleil A."/>
            <person name="Alvarado L."/>
            <person name="Chapman S.B."/>
            <person name="Gainer-Dewar J."/>
            <person name="Goldberg J."/>
            <person name="Griggs A."/>
            <person name="Gujja S."/>
            <person name="Hansen M."/>
            <person name="Howarth C."/>
            <person name="Imamovic A."/>
            <person name="Ireland A."/>
            <person name="Larimer J."/>
            <person name="McCowan C."/>
            <person name="Murphy C."/>
            <person name="Pearson M."/>
            <person name="Poon T.W."/>
            <person name="Priest M."/>
            <person name="Roberts A."/>
            <person name="Saif S."/>
            <person name="Shea T."/>
            <person name="Sykes S."/>
            <person name="Wortman J."/>
            <person name="Nusbaum C."/>
            <person name="Birren B."/>
        </authorList>
    </citation>
    <scope>NUCLEOTIDE SEQUENCE [LARGE SCALE GENOMIC DNA]</scope>
    <source>
        <strain evidence="2">CJ05E6</strain>
    </source>
</reference>